<gene>
    <name evidence="6" type="ORF">NCTC10036_03255</name>
</gene>
<organism evidence="6 7">
    <name type="scientific">Serratia rubidaea</name>
    <name type="common">Serratia marinorubra</name>
    <dbReference type="NCBI Taxonomy" id="61652"/>
    <lineage>
        <taxon>Bacteria</taxon>
        <taxon>Pseudomonadati</taxon>
        <taxon>Pseudomonadota</taxon>
        <taxon>Gammaproteobacteria</taxon>
        <taxon>Enterobacterales</taxon>
        <taxon>Yersiniaceae</taxon>
        <taxon>Serratia</taxon>
    </lineage>
</organism>
<dbReference type="NCBIfam" id="TIGR03124">
    <property type="entry name" value="citrate_citX"/>
    <property type="match status" value="1"/>
</dbReference>
<dbReference type="EMBL" id="LR134493">
    <property type="protein sequence ID" value="VEI68276.1"/>
    <property type="molecule type" value="Genomic_DNA"/>
</dbReference>
<proteinExistence type="predicted"/>
<dbReference type="NCBIfam" id="NF002383">
    <property type="entry name" value="PRK01392.1"/>
    <property type="match status" value="1"/>
</dbReference>
<protein>
    <recommendedName>
        <fullName evidence="2">Apo-citrate lyase phosphoribosyl-dephospho-CoA transferase</fullName>
        <ecNumber evidence="1">2.7.7.61</ecNumber>
    </recommendedName>
</protein>
<dbReference type="GO" id="GO:0051191">
    <property type="term" value="P:prosthetic group biosynthetic process"/>
    <property type="evidence" value="ECO:0007669"/>
    <property type="project" value="InterPro"/>
</dbReference>
<name>A0A3S5AXI9_SERRU</name>
<keyword evidence="3" id="KW-0808">Transferase</keyword>
<accession>A0A3S5AXI9</accession>
<sequence>MTTLHPERAANRAVGLTELLAAREQRRDRQQAWLACHPATLVVLTPLAPGALKDSPLTRRIFNLGWQALRNEQRRQGWHCLRAEALGLPAGGEGFLSLQAAAPQVKQCCIRLEETHPAGRLWDIDVLDAQGRILSRDDCGLPARRCLLCDQPARLCARQRRHDIGQLLAAMEETLNAALTAR</sequence>
<dbReference type="Proteomes" id="UP000281904">
    <property type="component" value="Chromosome"/>
</dbReference>
<dbReference type="RefSeq" id="WP_126531938.1">
    <property type="nucleotide sequence ID" value="NZ_LR134493.1"/>
</dbReference>
<evidence type="ECO:0000256" key="5">
    <source>
        <dbReference type="ARBA" id="ARBA00048574"/>
    </source>
</evidence>
<comment type="catalytic activity">
    <reaction evidence="5">
        <text>apo-[citrate lyase ACP] + 2'-(5''-triphospho-alpha-D-ribosyl)-3'-dephospho-CoA = holo-[citrate lyase ACP] + diphosphate</text>
        <dbReference type="Rhea" id="RHEA:16333"/>
        <dbReference type="Rhea" id="RHEA-COMP:10157"/>
        <dbReference type="Rhea" id="RHEA-COMP:10158"/>
        <dbReference type="ChEBI" id="CHEBI:29999"/>
        <dbReference type="ChEBI" id="CHEBI:33019"/>
        <dbReference type="ChEBI" id="CHEBI:61378"/>
        <dbReference type="ChEBI" id="CHEBI:82683"/>
        <dbReference type="EC" id="2.7.7.61"/>
    </reaction>
</comment>
<keyword evidence="6" id="KW-0456">Lyase</keyword>
<dbReference type="AlphaFoldDB" id="A0A3S5AXI9"/>
<evidence type="ECO:0000256" key="3">
    <source>
        <dbReference type="ARBA" id="ARBA00022679"/>
    </source>
</evidence>
<evidence type="ECO:0000313" key="7">
    <source>
        <dbReference type="Proteomes" id="UP000281904"/>
    </source>
</evidence>
<evidence type="ECO:0000313" key="6">
    <source>
        <dbReference type="EMBL" id="VEI68276.1"/>
    </source>
</evidence>
<dbReference type="InterPro" id="IPR005551">
    <property type="entry name" value="CitX"/>
</dbReference>
<keyword evidence="4" id="KW-0548">Nucleotidyltransferase</keyword>
<dbReference type="GO" id="GO:0016829">
    <property type="term" value="F:lyase activity"/>
    <property type="evidence" value="ECO:0007669"/>
    <property type="project" value="UniProtKB-KW"/>
</dbReference>
<dbReference type="Pfam" id="PF03802">
    <property type="entry name" value="CitX"/>
    <property type="match status" value="1"/>
</dbReference>
<evidence type="ECO:0000256" key="4">
    <source>
        <dbReference type="ARBA" id="ARBA00022695"/>
    </source>
</evidence>
<dbReference type="GO" id="GO:0050519">
    <property type="term" value="F:holo-citrate lyase synthase activity"/>
    <property type="evidence" value="ECO:0007669"/>
    <property type="project" value="UniProtKB-EC"/>
</dbReference>
<reference evidence="6 7" key="1">
    <citation type="submission" date="2018-12" db="EMBL/GenBank/DDBJ databases">
        <authorList>
            <consortium name="Pathogen Informatics"/>
        </authorList>
    </citation>
    <scope>NUCLEOTIDE SEQUENCE [LARGE SCALE GENOMIC DNA]</scope>
    <source>
        <strain evidence="6 7">NCTC10036</strain>
    </source>
</reference>
<evidence type="ECO:0000256" key="1">
    <source>
        <dbReference type="ARBA" id="ARBA00012524"/>
    </source>
</evidence>
<dbReference type="EC" id="2.7.7.61" evidence="1"/>
<evidence type="ECO:0000256" key="2">
    <source>
        <dbReference type="ARBA" id="ARBA00016314"/>
    </source>
</evidence>